<dbReference type="EMBL" id="LJKE01000122">
    <property type="protein sequence ID" value="KZD51688.1"/>
    <property type="molecule type" value="Genomic_DNA"/>
</dbReference>
<evidence type="ECO:0000313" key="3">
    <source>
        <dbReference type="Proteomes" id="UP000076482"/>
    </source>
</evidence>
<gene>
    <name evidence="2" type="ORF">B4088_5989</name>
</gene>
<proteinExistence type="predicted"/>
<protein>
    <submittedName>
        <fullName evidence="2">Uncharacterized protein</fullName>
    </submittedName>
</protein>
<keyword evidence="1" id="KW-1133">Transmembrane helix</keyword>
<dbReference type="AlphaFoldDB" id="A0A164S7I5"/>
<feature type="transmembrane region" description="Helical" evidence="1">
    <location>
        <begin position="6"/>
        <end position="24"/>
    </location>
</feature>
<dbReference type="PATRIC" id="fig|1396.432.peg.1473"/>
<reference evidence="2 3" key="1">
    <citation type="submission" date="2015-09" db="EMBL/GenBank/DDBJ databases">
        <title>Bacillus cereus food isolates.</title>
        <authorList>
            <person name="Boekhorst J."/>
        </authorList>
    </citation>
    <scope>NUCLEOTIDE SEQUENCE [LARGE SCALE GENOMIC DNA]</scope>
    <source>
        <strain evidence="2 3">B4088</strain>
    </source>
</reference>
<evidence type="ECO:0000256" key="1">
    <source>
        <dbReference type="SAM" id="Phobius"/>
    </source>
</evidence>
<accession>A0A164S7I5</accession>
<keyword evidence="1" id="KW-0472">Membrane</keyword>
<sequence length="46" mass="5584">MQWLSLFIIILFPILIFSIIRLTNKNGCCHTNKRKIKKWYTNKEES</sequence>
<evidence type="ECO:0000313" key="2">
    <source>
        <dbReference type="EMBL" id="KZD51688.1"/>
    </source>
</evidence>
<dbReference type="Proteomes" id="UP000076482">
    <property type="component" value="Unassembled WGS sequence"/>
</dbReference>
<name>A0A164S7I5_BACCE</name>
<organism evidence="2 3">
    <name type="scientific">Bacillus cereus</name>
    <dbReference type="NCBI Taxonomy" id="1396"/>
    <lineage>
        <taxon>Bacteria</taxon>
        <taxon>Bacillati</taxon>
        <taxon>Bacillota</taxon>
        <taxon>Bacilli</taxon>
        <taxon>Bacillales</taxon>
        <taxon>Bacillaceae</taxon>
        <taxon>Bacillus</taxon>
        <taxon>Bacillus cereus group</taxon>
    </lineage>
</organism>
<keyword evidence="1" id="KW-0812">Transmembrane</keyword>
<comment type="caution">
    <text evidence="2">The sequence shown here is derived from an EMBL/GenBank/DDBJ whole genome shotgun (WGS) entry which is preliminary data.</text>
</comment>